<sequence length="374" mass="39881">MQREEAWGRLEAGRTPNPDGSAIPRGPRRTSRIKAKWGGSFGSTPSLGTIHTSATFDADSDAAPLSASVIDGLSSPRALEPLAQSALLEEQRLLQAKSKKEERRRKRREKREGRYGGGNGSKEKRDGLERERLKLERAKIQGVLPEDGEGEEFEGFQGGGSALPAARLVLGRRSRSGTTGSSSSGATSRTGESVKRDGGGTRERREGSAGALGQGLNGGKGEGLLPTPSPLQEYFGDFVSVESNGPEEGEADEVDLDGEFYAGLRRSYAEHRSARGSSSNGDSKSRGSGQGSQGQTTAPAAPPYDRDDAEREEIKVQVVLEEVVPIFGLDEPPSPLSPAFGSQGPLSSAFAGEAGKYGYERLGNRERRFEQESE</sequence>
<dbReference type="EMBL" id="QPFP01000173">
    <property type="protein sequence ID" value="TEB19784.1"/>
    <property type="molecule type" value="Genomic_DNA"/>
</dbReference>
<feature type="compositionally biased region" description="Gly residues" evidence="1">
    <location>
        <begin position="210"/>
        <end position="222"/>
    </location>
</feature>
<name>A0A4Y7SFC6_COPMI</name>
<evidence type="ECO:0000313" key="3">
    <source>
        <dbReference type="Proteomes" id="UP000298030"/>
    </source>
</evidence>
<keyword evidence="3" id="KW-1185">Reference proteome</keyword>
<proteinExistence type="predicted"/>
<feature type="compositionally biased region" description="Basic and acidic residues" evidence="1">
    <location>
        <begin position="121"/>
        <end position="139"/>
    </location>
</feature>
<dbReference type="AlphaFoldDB" id="A0A4Y7SFC6"/>
<feature type="compositionally biased region" description="Basic residues" evidence="1">
    <location>
        <begin position="26"/>
        <end position="35"/>
    </location>
</feature>
<evidence type="ECO:0000256" key="1">
    <source>
        <dbReference type="SAM" id="MobiDB-lite"/>
    </source>
</evidence>
<feature type="region of interest" description="Disordered" evidence="1">
    <location>
        <begin position="93"/>
        <end position="313"/>
    </location>
</feature>
<comment type="caution">
    <text evidence="2">The sequence shown here is derived from an EMBL/GenBank/DDBJ whole genome shotgun (WGS) entry which is preliminary data.</text>
</comment>
<protein>
    <submittedName>
        <fullName evidence="2">Uncharacterized protein</fullName>
    </submittedName>
</protein>
<feature type="compositionally biased region" description="Low complexity" evidence="1">
    <location>
        <begin position="176"/>
        <end position="191"/>
    </location>
</feature>
<feature type="region of interest" description="Disordered" evidence="1">
    <location>
        <begin position="1"/>
        <end position="51"/>
    </location>
</feature>
<feature type="compositionally biased region" description="Acidic residues" evidence="1">
    <location>
        <begin position="245"/>
        <end position="258"/>
    </location>
</feature>
<feature type="compositionally biased region" description="Basic and acidic residues" evidence="1">
    <location>
        <begin position="304"/>
        <end position="313"/>
    </location>
</feature>
<accession>A0A4Y7SFC6</accession>
<feature type="compositionally biased region" description="Polar residues" evidence="1">
    <location>
        <begin position="42"/>
        <end position="51"/>
    </location>
</feature>
<gene>
    <name evidence="2" type="ORF">FA13DRAFT_1718453</name>
</gene>
<feature type="compositionally biased region" description="Basic and acidic residues" evidence="1">
    <location>
        <begin position="192"/>
        <end position="207"/>
    </location>
</feature>
<reference evidence="2 3" key="1">
    <citation type="journal article" date="2019" name="Nat. Ecol. Evol.">
        <title>Megaphylogeny resolves global patterns of mushroom evolution.</title>
        <authorList>
            <person name="Varga T."/>
            <person name="Krizsan K."/>
            <person name="Foldi C."/>
            <person name="Dima B."/>
            <person name="Sanchez-Garcia M."/>
            <person name="Sanchez-Ramirez S."/>
            <person name="Szollosi G.J."/>
            <person name="Szarkandi J.G."/>
            <person name="Papp V."/>
            <person name="Albert L."/>
            <person name="Andreopoulos W."/>
            <person name="Angelini C."/>
            <person name="Antonin V."/>
            <person name="Barry K.W."/>
            <person name="Bougher N.L."/>
            <person name="Buchanan P."/>
            <person name="Buyck B."/>
            <person name="Bense V."/>
            <person name="Catcheside P."/>
            <person name="Chovatia M."/>
            <person name="Cooper J."/>
            <person name="Damon W."/>
            <person name="Desjardin D."/>
            <person name="Finy P."/>
            <person name="Geml J."/>
            <person name="Haridas S."/>
            <person name="Hughes K."/>
            <person name="Justo A."/>
            <person name="Karasinski D."/>
            <person name="Kautmanova I."/>
            <person name="Kiss B."/>
            <person name="Kocsube S."/>
            <person name="Kotiranta H."/>
            <person name="LaButti K.M."/>
            <person name="Lechner B.E."/>
            <person name="Liimatainen K."/>
            <person name="Lipzen A."/>
            <person name="Lukacs Z."/>
            <person name="Mihaltcheva S."/>
            <person name="Morgado L.N."/>
            <person name="Niskanen T."/>
            <person name="Noordeloos M.E."/>
            <person name="Ohm R.A."/>
            <person name="Ortiz-Santana B."/>
            <person name="Ovrebo C."/>
            <person name="Racz N."/>
            <person name="Riley R."/>
            <person name="Savchenko A."/>
            <person name="Shiryaev A."/>
            <person name="Soop K."/>
            <person name="Spirin V."/>
            <person name="Szebenyi C."/>
            <person name="Tomsovsky M."/>
            <person name="Tulloss R.E."/>
            <person name="Uehling J."/>
            <person name="Grigoriev I.V."/>
            <person name="Vagvolgyi C."/>
            <person name="Papp T."/>
            <person name="Martin F.M."/>
            <person name="Miettinen O."/>
            <person name="Hibbett D.S."/>
            <person name="Nagy L.G."/>
        </authorList>
    </citation>
    <scope>NUCLEOTIDE SEQUENCE [LARGE SCALE GENOMIC DNA]</scope>
    <source>
        <strain evidence="2 3">FP101781</strain>
    </source>
</reference>
<feature type="region of interest" description="Disordered" evidence="1">
    <location>
        <begin position="330"/>
        <end position="350"/>
    </location>
</feature>
<dbReference type="Proteomes" id="UP000298030">
    <property type="component" value="Unassembled WGS sequence"/>
</dbReference>
<evidence type="ECO:0000313" key="2">
    <source>
        <dbReference type="EMBL" id="TEB19784.1"/>
    </source>
</evidence>
<feature type="compositionally biased region" description="Basic and acidic residues" evidence="1">
    <location>
        <begin position="1"/>
        <end position="12"/>
    </location>
</feature>
<organism evidence="2 3">
    <name type="scientific">Coprinellus micaceus</name>
    <name type="common">Glistening ink-cap mushroom</name>
    <name type="synonym">Coprinus micaceus</name>
    <dbReference type="NCBI Taxonomy" id="71717"/>
    <lineage>
        <taxon>Eukaryota</taxon>
        <taxon>Fungi</taxon>
        <taxon>Dikarya</taxon>
        <taxon>Basidiomycota</taxon>
        <taxon>Agaricomycotina</taxon>
        <taxon>Agaricomycetes</taxon>
        <taxon>Agaricomycetidae</taxon>
        <taxon>Agaricales</taxon>
        <taxon>Agaricineae</taxon>
        <taxon>Psathyrellaceae</taxon>
        <taxon>Coprinellus</taxon>
    </lineage>
</organism>